<dbReference type="EMBL" id="CM001488">
    <property type="protein sequence ID" value="EIM64995.1"/>
    <property type="molecule type" value="Genomic_DNA"/>
</dbReference>
<evidence type="ECO:0000256" key="1">
    <source>
        <dbReference type="PROSITE-ProRule" id="PRU00285"/>
    </source>
</evidence>
<dbReference type="SUPFAM" id="SSF49764">
    <property type="entry name" value="HSP20-like chaperones"/>
    <property type="match status" value="1"/>
</dbReference>
<keyword evidence="4" id="KW-0346">Stress response</keyword>
<protein>
    <submittedName>
        <fullName evidence="4">Molecular chaperone (Small heat shock protein)</fullName>
    </submittedName>
</protein>
<dbReference type="Gene3D" id="2.60.40.790">
    <property type="match status" value="1"/>
</dbReference>
<dbReference type="Proteomes" id="UP000005778">
    <property type="component" value="Chromosome"/>
</dbReference>
<evidence type="ECO:0000313" key="5">
    <source>
        <dbReference type="Proteomes" id="UP000005778"/>
    </source>
</evidence>
<organism evidence="4 5">
    <name type="scientific">Desulfobacter postgatei 2ac9</name>
    <dbReference type="NCBI Taxonomy" id="879212"/>
    <lineage>
        <taxon>Bacteria</taxon>
        <taxon>Pseudomonadati</taxon>
        <taxon>Thermodesulfobacteriota</taxon>
        <taxon>Desulfobacteria</taxon>
        <taxon>Desulfobacterales</taxon>
        <taxon>Desulfobacteraceae</taxon>
        <taxon>Desulfobacter</taxon>
    </lineage>
</organism>
<dbReference type="CDD" id="cd06464">
    <property type="entry name" value="ACD_sHsps-like"/>
    <property type="match status" value="1"/>
</dbReference>
<reference evidence="4 5" key="2">
    <citation type="submission" date="2012-02" db="EMBL/GenBank/DDBJ databases">
        <title>Improved High-Quality Draft sequence of Desulfobacter postgatei 2ac9.</title>
        <authorList>
            <consortium name="US DOE Joint Genome Institute"/>
            <person name="Lucas S."/>
            <person name="Han J."/>
            <person name="Lapidus A."/>
            <person name="Cheng J.-F."/>
            <person name="Goodwin L."/>
            <person name="Pitluck S."/>
            <person name="Peters L."/>
            <person name="Ovchinnikova G."/>
            <person name="Held B."/>
            <person name="Detter J.C."/>
            <person name="Han C."/>
            <person name="Tapia R."/>
            <person name="Land M."/>
            <person name="Hauser L."/>
            <person name="Kyrpides N."/>
            <person name="Ivanova N."/>
            <person name="Pagani I."/>
            <person name="Orellana R."/>
            <person name="Lovley D."/>
            <person name="Woyke T."/>
        </authorList>
    </citation>
    <scope>NUCLEOTIDE SEQUENCE [LARGE SCALE GENOMIC DNA]</scope>
    <source>
        <strain evidence="4 5">2ac9</strain>
    </source>
</reference>
<dbReference type="Pfam" id="PF00011">
    <property type="entry name" value="HSP20"/>
    <property type="match status" value="1"/>
</dbReference>
<comment type="similarity">
    <text evidence="1 2">Belongs to the small heat shock protein (HSP20) family.</text>
</comment>
<dbReference type="PANTHER" id="PTHR11527">
    <property type="entry name" value="HEAT-SHOCK PROTEIN 20 FAMILY MEMBER"/>
    <property type="match status" value="1"/>
</dbReference>
<sequence>MKLTKWDPFREIDDMFTKYLTHSNRPSLGNQELLTSGDWAPRADIAETDLDFTIKVEIPEIKREDIKITIDNGVLNIRGERKREKEDKSVKYHRIERHYGSFLRSFSMPDNVAEEQIEAQFKEGVLTLRLPKTEKSKPKLIEIAVK</sequence>
<dbReference type="InterPro" id="IPR002068">
    <property type="entry name" value="A-crystallin/Hsp20_dom"/>
</dbReference>
<dbReference type="AlphaFoldDB" id="I5B682"/>
<dbReference type="InterPro" id="IPR031107">
    <property type="entry name" value="Small_HSP"/>
</dbReference>
<dbReference type="RefSeq" id="WP_004074737.1">
    <property type="nucleotide sequence ID" value="NZ_CM001488.1"/>
</dbReference>
<name>I5B682_9BACT</name>
<dbReference type="InterPro" id="IPR008978">
    <property type="entry name" value="HSP20-like_chaperone"/>
</dbReference>
<feature type="domain" description="SHSP" evidence="3">
    <location>
        <begin position="34"/>
        <end position="146"/>
    </location>
</feature>
<proteinExistence type="inferred from homology"/>
<dbReference type="eggNOG" id="COG0071">
    <property type="taxonomic scope" value="Bacteria"/>
</dbReference>
<evidence type="ECO:0000313" key="4">
    <source>
        <dbReference type="EMBL" id="EIM64995.1"/>
    </source>
</evidence>
<dbReference type="OrthoDB" id="9811615at2"/>
<reference evidence="4 5" key="1">
    <citation type="submission" date="2011-09" db="EMBL/GenBank/DDBJ databases">
        <authorList>
            <consortium name="US DOE Joint Genome Institute (JGI-PGF)"/>
            <person name="Lucas S."/>
            <person name="Han J."/>
            <person name="Lapidus A."/>
            <person name="Cheng J.-F."/>
            <person name="Goodwin L."/>
            <person name="Pitluck S."/>
            <person name="Peters L."/>
            <person name="Land M.L."/>
            <person name="Hauser L."/>
            <person name="Orellana R."/>
            <person name="Lovley D."/>
            <person name="Woyke T.J."/>
        </authorList>
    </citation>
    <scope>NUCLEOTIDE SEQUENCE [LARGE SCALE GENOMIC DNA]</scope>
    <source>
        <strain evidence="4 5">2ac9</strain>
    </source>
</reference>
<keyword evidence="5" id="KW-1185">Reference proteome</keyword>
<gene>
    <name evidence="4" type="ORF">DespoDRAFT_03209</name>
</gene>
<dbReference type="PROSITE" id="PS01031">
    <property type="entry name" value="SHSP"/>
    <property type="match status" value="1"/>
</dbReference>
<dbReference type="STRING" id="879212.DespoDRAFT_03209"/>
<dbReference type="HOGENOM" id="CLU_046737_9_0_7"/>
<accession>I5B682</accession>
<evidence type="ECO:0000259" key="3">
    <source>
        <dbReference type="PROSITE" id="PS01031"/>
    </source>
</evidence>
<evidence type="ECO:0000256" key="2">
    <source>
        <dbReference type="RuleBase" id="RU003616"/>
    </source>
</evidence>